<dbReference type="Gene3D" id="3.90.1520.10">
    <property type="entry name" value="H-NOX domain"/>
    <property type="match status" value="1"/>
</dbReference>
<proteinExistence type="predicted"/>
<dbReference type="GO" id="GO:0020037">
    <property type="term" value="F:heme binding"/>
    <property type="evidence" value="ECO:0007669"/>
    <property type="project" value="InterPro"/>
</dbReference>
<name>A0A2T0SR49_9BACT</name>
<dbReference type="Proteomes" id="UP000238375">
    <property type="component" value="Unassembled WGS sequence"/>
</dbReference>
<sequence length="179" mass="20606">MKGIVFTGLLDMVEEQYGYELVDELLTENDLPSGGIYTTIGTYDHAEMVTLVRALQQKTGIPIPDLLRVYGHYTFRSFSRSYRMFIDQATSAFELLNSVQHYIHVEVRKLYPDAELPQFIIDKLTDKTMIMRYESERKMADFAYGMIEGCLDHFQEKATISMADLSGDGSRVEFTIQKE</sequence>
<comment type="caution">
    <text evidence="2">The sequence shown here is derived from an EMBL/GenBank/DDBJ whole genome shotgun (WGS) entry which is preliminary data.</text>
</comment>
<dbReference type="RefSeq" id="WP_106138804.1">
    <property type="nucleotide sequence ID" value="NZ_PVTE01000013.1"/>
</dbReference>
<dbReference type="InterPro" id="IPR038158">
    <property type="entry name" value="H-NOX_domain_sf"/>
</dbReference>
<feature type="domain" description="Heme NO-binding" evidence="1">
    <location>
        <begin position="2"/>
        <end position="161"/>
    </location>
</feature>
<accession>A0A2T0SR49</accession>
<reference evidence="2 3" key="1">
    <citation type="submission" date="2018-03" db="EMBL/GenBank/DDBJ databases">
        <title>Genomic Encyclopedia of Archaeal and Bacterial Type Strains, Phase II (KMG-II): from individual species to whole genera.</title>
        <authorList>
            <person name="Goeker M."/>
        </authorList>
    </citation>
    <scope>NUCLEOTIDE SEQUENCE [LARGE SCALE GENOMIC DNA]</scope>
    <source>
        <strain evidence="2 3">DSM 28354</strain>
    </source>
</reference>
<dbReference type="InterPro" id="IPR024096">
    <property type="entry name" value="NO_sig/Golgi_transp_ligand-bd"/>
</dbReference>
<dbReference type="EMBL" id="PVTE01000013">
    <property type="protein sequence ID" value="PRY35895.1"/>
    <property type="molecule type" value="Genomic_DNA"/>
</dbReference>
<dbReference type="Pfam" id="PF07700">
    <property type="entry name" value="HNOB"/>
    <property type="match status" value="1"/>
</dbReference>
<evidence type="ECO:0000313" key="3">
    <source>
        <dbReference type="Proteomes" id="UP000238375"/>
    </source>
</evidence>
<dbReference type="OrthoDB" id="7266652at2"/>
<gene>
    <name evidence="2" type="ORF">CLV58_11323</name>
</gene>
<evidence type="ECO:0000259" key="1">
    <source>
        <dbReference type="Pfam" id="PF07700"/>
    </source>
</evidence>
<keyword evidence="3" id="KW-1185">Reference proteome</keyword>
<dbReference type="SUPFAM" id="SSF111126">
    <property type="entry name" value="Ligand-binding domain in the NO signalling and Golgi transport"/>
    <property type="match status" value="1"/>
</dbReference>
<dbReference type="InterPro" id="IPR011644">
    <property type="entry name" value="Heme_NO-bd"/>
</dbReference>
<organism evidence="2 3">
    <name type="scientific">Spirosoma oryzae</name>
    <dbReference type="NCBI Taxonomy" id="1469603"/>
    <lineage>
        <taxon>Bacteria</taxon>
        <taxon>Pseudomonadati</taxon>
        <taxon>Bacteroidota</taxon>
        <taxon>Cytophagia</taxon>
        <taxon>Cytophagales</taxon>
        <taxon>Cytophagaceae</taxon>
        <taxon>Spirosoma</taxon>
    </lineage>
</organism>
<protein>
    <submittedName>
        <fullName evidence="2">Heme-NO-binding protein</fullName>
    </submittedName>
</protein>
<evidence type="ECO:0000313" key="2">
    <source>
        <dbReference type="EMBL" id="PRY35895.1"/>
    </source>
</evidence>
<dbReference type="AlphaFoldDB" id="A0A2T0SR49"/>